<keyword evidence="8" id="KW-0862">Zinc</keyword>
<dbReference type="PANTHER" id="PTHR30477:SF23">
    <property type="entry name" value="HIGH-AFFINITY ZINC UPTAKE SYSTEM MEMBRANE PROTEIN ZNUB"/>
    <property type="match status" value="1"/>
</dbReference>
<evidence type="ECO:0000256" key="7">
    <source>
        <dbReference type="ARBA" id="ARBA00022692"/>
    </source>
</evidence>
<evidence type="ECO:0000256" key="10">
    <source>
        <dbReference type="ARBA" id="ARBA00022989"/>
    </source>
</evidence>
<dbReference type="AlphaFoldDB" id="A0A1I2LKS0"/>
<keyword evidence="11" id="KW-0406">Ion transport</keyword>
<dbReference type="Pfam" id="PF00950">
    <property type="entry name" value="ABC-3"/>
    <property type="match status" value="1"/>
</dbReference>
<feature type="transmembrane region" description="Helical" evidence="15">
    <location>
        <begin position="171"/>
        <end position="202"/>
    </location>
</feature>
<feature type="transmembrane region" description="Helical" evidence="15">
    <location>
        <begin position="41"/>
        <end position="74"/>
    </location>
</feature>
<dbReference type="SUPFAM" id="SSF81345">
    <property type="entry name" value="ABC transporter involved in vitamin B12 uptake, BtuC"/>
    <property type="match status" value="1"/>
</dbReference>
<dbReference type="InterPro" id="IPR037294">
    <property type="entry name" value="ABC_BtuC-like"/>
</dbReference>
<dbReference type="NCBIfam" id="NF007089">
    <property type="entry name" value="PRK09543.1"/>
    <property type="match status" value="1"/>
</dbReference>
<evidence type="ECO:0000256" key="5">
    <source>
        <dbReference type="ARBA" id="ARBA00022475"/>
    </source>
</evidence>
<keyword evidence="12 15" id="KW-0472">Membrane</keyword>
<dbReference type="GO" id="GO:0010043">
    <property type="term" value="P:response to zinc ion"/>
    <property type="evidence" value="ECO:0007669"/>
    <property type="project" value="TreeGrafter"/>
</dbReference>
<dbReference type="EMBL" id="FOOU01000001">
    <property type="protein sequence ID" value="SFF79703.1"/>
    <property type="molecule type" value="Genomic_DNA"/>
</dbReference>
<feature type="transmembrane region" description="Helical" evidence="15">
    <location>
        <begin position="240"/>
        <end position="258"/>
    </location>
</feature>
<keyword evidence="9" id="KW-0864">Zinc transport</keyword>
<comment type="subcellular location">
    <subcellularLocation>
        <location evidence="2">Cell inner membrane</location>
        <topology evidence="2">Multi-pass membrane protein</topology>
    </subcellularLocation>
    <subcellularLocation>
        <location evidence="14">Cell membrane</location>
        <topology evidence="14">Multi-pass membrane protein</topology>
    </subcellularLocation>
</comment>
<dbReference type="Proteomes" id="UP000198623">
    <property type="component" value="Unassembled WGS sequence"/>
</dbReference>
<keyword evidence="5" id="KW-1003">Cell membrane</keyword>
<dbReference type="GO" id="GO:0055085">
    <property type="term" value="P:transmembrane transport"/>
    <property type="evidence" value="ECO:0007669"/>
    <property type="project" value="InterPro"/>
</dbReference>
<evidence type="ECO:0000256" key="13">
    <source>
        <dbReference type="ARBA" id="ARBA00040080"/>
    </source>
</evidence>
<evidence type="ECO:0000256" key="14">
    <source>
        <dbReference type="RuleBase" id="RU003943"/>
    </source>
</evidence>
<dbReference type="GO" id="GO:0043190">
    <property type="term" value="C:ATP-binding cassette (ABC) transporter complex"/>
    <property type="evidence" value="ECO:0007669"/>
    <property type="project" value="InterPro"/>
</dbReference>
<evidence type="ECO:0000256" key="4">
    <source>
        <dbReference type="ARBA" id="ARBA00022448"/>
    </source>
</evidence>
<dbReference type="FunFam" id="1.10.3470.10:FF:000002">
    <property type="entry name" value="Zinc ABC transporter permease subunit ZnuB"/>
    <property type="match status" value="1"/>
</dbReference>
<dbReference type="OrthoDB" id="9783937at2"/>
<proteinExistence type="inferred from homology"/>
<keyword evidence="4 14" id="KW-0813">Transport</keyword>
<evidence type="ECO:0000256" key="6">
    <source>
        <dbReference type="ARBA" id="ARBA00022519"/>
    </source>
</evidence>
<evidence type="ECO:0000313" key="16">
    <source>
        <dbReference type="EMBL" id="SFF79703.1"/>
    </source>
</evidence>
<evidence type="ECO:0000256" key="9">
    <source>
        <dbReference type="ARBA" id="ARBA00022906"/>
    </source>
</evidence>
<reference evidence="17" key="1">
    <citation type="submission" date="2016-10" db="EMBL/GenBank/DDBJ databases">
        <authorList>
            <person name="Varghese N."/>
            <person name="Submissions S."/>
        </authorList>
    </citation>
    <scope>NUCLEOTIDE SEQUENCE [LARGE SCALE GENOMIC DNA]</scope>
    <source>
        <strain evidence="17">CGMCC 1.10971</strain>
    </source>
</reference>
<evidence type="ECO:0000256" key="11">
    <source>
        <dbReference type="ARBA" id="ARBA00023065"/>
    </source>
</evidence>
<evidence type="ECO:0000256" key="8">
    <source>
        <dbReference type="ARBA" id="ARBA00022833"/>
    </source>
</evidence>
<feature type="transmembrane region" description="Helical" evidence="15">
    <location>
        <begin position="117"/>
        <end position="146"/>
    </location>
</feature>
<dbReference type="PANTHER" id="PTHR30477">
    <property type="entry name" value="ABC-TRANSPORTER METAL-BINDING PROTEIN"/>
    <property type="match status" value="1"/>
</dbReference>
<feature type="transmembrane region" description="Helical" evidence="15">
    <location>
        <begin position="214"/>
        <end position="234"/>
    </location>
</feature>
<organism evidence="16 17">
    <name type="scientific">Neptunomonas qingdaonensis</name>
    <dbReference type="NCBI Taxonomy" id="1045558"/>
    <lineage>
        <taxon>Bacteria</taxon>
        <taxon>Pseudomonadati</taxon>
        <taxon>Pseudomonadota</taxon>
        <taxon>Gammaproteobacteria</taxon>
        <taxon>Oceanospirillales</taxon>
        <taxon>Oceanospirillaceae</taxon>
        <taxon>Neptunomonas</taxon>
    </lineage>
</organism>
<keyword evidence="10 15" id="KW-1133">Transmembrane helix</keyword>
<sequence length="266" mass="28370">MTYDFLIYAIIGGLGVAAVAGPLGAFVVWRRMAYFGDSLAHSALLGVALGILLDLNLNLAVIVCCVLLALLLVALQKQRLIATDTLLGIMAHSTLSLGLVAISFVDDVRLDLMDYLFGDLLAIAPADLVWILAGGAAVLITIRIFWEPLLAITINEELAQVEGINVSRTRLILMVLIAIVIAVAMKIVGILLITSLLVIPAAAARRLSTTPEQMAIYASLLGCFAVLLGIWGSWTWDTPAGPSVVVAALFEFMVIYLLPSRQTSNA</sequence>
<keyword evidence="7 14" id="KW-0812">Transmembrane</keyword>
<evidence type="ECO:0000256" key="2">
    <source>
        <dbReference type="ARBA" id="ARBA00004429"/>
    </source>
</evidence>
<evidence type="ECO:0000256" key="12">
    <source>
        <dbReference type="ARBA" id="ARBA00023136"/>
    </source>
</evidence>
<evidence type="ECO:0000313" key="17">
    <source>
        <dbReference type="Proteomes" id="UP000198623"/>
    </source>
</evidence>
<comment type="similarity">
    <text evidence="3 14">Belongs to the ABC-3 integral membrane protein family.</text>
</comment>
<dbReference type="STRING" id="1045558.SAMN05216175_10189"/>
<keyword evidence="6" id="KW-0997">Cell inner membrane</keyword>
<dbReference type="GO" id="GO:0006829">
    <property type="term" value="P:zinc ion transport"/>
    <property type="evidence" value="ECO:0007669"/>
    <property type="project" value="UniProtKB-KW"/>
</dbReference>
<keyword evidence="17" id="KW-1185">Reference proteome</keyword>
<evidence type="ECO:0000256" key="15">
    <source>
        <dbReference type="SAM" id="Phobius"/>
    </source>
</evidence>
<protein>
    <recommendedName>
        <fullName evidence="13">High-affinity zinc uptake system membrane protein ZnuB</fullName>
    </recommendedName>
</protein>
<feature type="transmembrane region" description="Helical" evidence="15">
    <location>
        <begin position="86"/>
        <end position="105"/>
    </location>
</feature>
<dbReference type="Gene3D" id="1.10.3470.10">
    <property type="entry name" value="ABC transporter involved in vitamin B12 uptake, BtuC"/>
    <property type="match status" value="1"/>
</dbReference>
<evidence type="ECO:0000256" key="3">
    <source>
        <dbReference type="ARBA" id="ARBA00008034"/>
    </source>
</evidence>
<name>A0A1I2LKS0_9GAMM</name>
<gene>
    <name evidence="16" type="ORF">SAMN05216175_10189</name>
</gene>
<dbReference type="CDD" id="cd06550">
    <property type="entry name" value="TM_ABC_iron-siderophores_like"/>
    <property type="match status" value="1"/>
</dbReference>
<dbReference type="InterPro" id="IPR001626">
    <property type="entry name" value="ABC_TroCD"/>
</dbReference>
<dbReference type="RefSeq" id="WP_090723019.1">
    <property type="nucleotide sequence ID" value="NZ_FOOU01000001.1"/>
</dbReference>
<evidence type="ECO:0000256" key="1">
    <source>
        <dbReference type="ARBA" id="ARBA00002313"/>
    </source>
</evidence>
<feature type="transmembrane region" description="Helical" evidence="15">
    <location>
        <begin position="6"/>
        <end position="29"/>
    </location>
</feature>
<accession>A0A1I2LKS0</accession>
<comment type="function">
    <text evidence="1">Involved in the high-affinity zinc uptake transport system.</text>
</comment>